<keyword evidence="1" id="KW-1133">Transmembrane helix</keyword>
<comment type="caution">
    <text evidence="2">The sequence shown here is derived from an EMBL/GenBank/DDBJ whole genome shotgun (WGS) entry which is preliminary data.</text>
</comment>
<keyword evidence="1" id="KW-0472">Membrane</keyword>
<dbReference type="Proteomes" id="UP000249739">
    <property type="component" value="Unassembled WGS sequence"/>
</dbReference>
<gene>
    <name evidence="2" type="ORF">DI586_01140</name>
</gene>
<keyword evidence="1" id="KW-0812">Transmembrane</keyword>
<protein>
    <recommendedName>
        <fullName evidence="4">Acyltransferase 3 domain-containing protein</fullName>
    </recommendedName>
</protein>
<feature type="transmembrane region" description="Helical" evidence="1">
    <location>
        <begin position="120"/>
        <end position="148"/>
    </location>
</feature>
<feature type="transmembrane region" description="Helical" evidence="1">
    <location>
        <begin position="12"/>
        <end position="33"/>
    </location>
</feature>
<feature type="transmembrane region" description="Helical" evidence="1">
    <location>
        <begin position="184"/>
        <end position="201"/>
    </location>
</feature>
<proteinExistence type="predicted"/>
<accession>A0A2W5HGB9</accession>
<dbReference type="InterPro" id="IPR008875">
    <property type="entry name" value="TraX"/>
</dbReference>
<name>A0A2W5HGB9_9BACT</name>
<dbReference type="Pfam" id="PF05857">
    <property type="entry name" value="TraX"/>
    <property type="match status" value="1"/>
</dbReference>
<feature type="transmembrane region" description="Helical" evidence="1">
    <location>
        <begin position="160"/>
        <end position="178"/>
    </location>
</feature>
<evidence type="ECO:0000313" key="2">
    <source>
        <dbReference type="EMBL" id="PZP57226.1"/>
    </source>
</evidence>
<feature type="transmembrane region" description="Helical" evidence="1">
    <location>
        <begin position="39"/>
        <end position="60"/>
    </location>
</feature>
<evidence type="ECO:0000313" key="3">
    <source>
        <dbReference type="Proteomes" id="UP000249739"/>
    </source>
</evidence>
<feature type="transmembrane region" description="Helical" evidence="1">
    <location>
        <begin position="67"/>
        <end position="100"/>
    </location>
</feature>
<organism evidence="2 3">
    <name type="scientific">Micavibrio aeruginosavorus</name>
    <dbReference type="NCBI Taxonomy" id="349221"/>
    <lineage>
        <taxon>Bacteria</taxon>
        <taxon>Pseudomonadati</taxon>
        <taxon>Bdellovibrionota</taxon>
        <taxon>Bdellovibrionia</taxon>
        <taxon>Bdellovibrionales</taxon>
        <taxon>Pseudobdellovibrionaceae</taxon>
        <taxon>Micavibrio</taxon>
    </lineage>
</organism>
<evidence type="ECO:0008006" key="4">
    <source>
        <dbReference type="Google" id="ProtNLM"/>
    </source>
</evidence>
<sequence length="262" mass="30104">MLSKALSSDITSYDLIKAFAVIIMIVDHTGYYFFPDEQWWRAIGRIGFPVWFFLVGYSSGRGWPVKLLAGAAILTVMNFFTGLPIFPLNALVTIMIIRLLLDHIMNPVMKDNRLIWPISLVLICLIPPSYYVAEYGTQAIITAIFGYLVRHREKLKNEKLLIQYMFLALISFVLSQQMKFGFNMPQFAFMALGTMVVRTALLEFKPKSFPELTGKTPFAISEAIRFMGRRTLEIYIGHLILFKMAALLTGDGRFEWFRLSWV</sequence>
<reference evidence="2 3" key="1">
    <citation type="submission" date="2017-08" db="EMBL/GenBank/DDBJ databases">
        <title>Infants hospitalized years apart are colonized by the same room-sourced microbial strains.</title>
        <authorList>
            <person name="Brooks B."/>
            <person name="Olm M.R."/>
            <person name="Firek B.A."/>
            <person name="Baker R."/>
            <person name="Thomas B.C."/>
            <person name="Morowitz M.J."/>
            <person name="Banfield J.F."/>
        </authorList>
    </citation>
    <scope>NUCLEOTIDE SEQUENCE [LARGE SCALE GENOMIC DNA]</scope>
    <source>
        <strain evidence="2">S2_006_000_R2_64</strain>
    </source>
</reference>
<dbReference type="AlphaFoldDB" id="A0A2W5HGB9"/>
<dbReference type="EMBL" id="QFOT01000005">
    <property type="protein sequence ID" value="PZP57226.1"/>
    <property type="molecule type" value="Genomic_DNA"/>
</dbReference>
<evidence type="ECO:0000256" key="1">
    <source>
        <dbReference type="SAM" id="Phobius"/>
    </source>
</evidence>